<comment type="cofactor">
    <cofactor evidence="7">
        <name>Zn(2+)</name>
        <dbReference type="ChEBI" id="CHEBI:29105"/>
    </cofactor>
    <text evidence="7">Binds 3 Zn(2+) ions.</text>
</comment>
<dbReference type="Pfam" id="PF01261">
    <property type="entry name" value="AP_endonuc_2"/>
    <property type="match status" value="1"/>
</dbReference>
<keyword evidence="7" id="KW-0540">Nuclease</keyword>
<keyword evidence="4 7" id="KW-0378">Hydrolase</keyword>
<keyword evidence="2 7" id="KW-0479">Metal-binding</keyword>
<evidence type="ECO:0000313" key="9">
    <source>
        <dbReference type="EMBL" id="ADP36159.1"/>
    </source>
</evidence>
<feature type="binding site" evidence="7">
    <location>
        <position position="185"/>
    </location>
    <ligand>
        <name>Zn(2+)</name>
        <dbReference type="ChEBI" id="CHEBI:29105"/>
        <label>3</label>
    </ligand>
</feature>
<dbReference type="FunFam" id="3.20.20.150:FF:000001">
    <property type="entry name" value="Probable endonuclease 4"/>
    <property type="match status" value="1"/>
</dbReference>
<evidence type="ECO:0000259" key="8">
    <source>
        <dbReference type="Pfam" id="PF01261"/>
    </source>
</evidence>
<dbReference type="GO" id="GO:0008081">
    <property type="term" value="F:phosphoric diester hydrolase activity"/>
    <property type="evidence" value="ECO:0007669"/>
    <property type="project" value="TreeGrafter"/>
</dbReference>
<keyword evidence="7 9" id="KW-0255">Endonuclease</keyword>
<dbReference type="InterPro" id="IPR001719">
    <property type="entry name" value="AP_endonuc_2"/>
</dbReference>
<dbReference type="PANTHER" id="PTHR21445">
    <property type="entry name" value="ENDONUCLEASE IV ENDODEOXYRIBONUCLEASE IV"/>
    <property type="match status" value="1"/>
</dbReference>
<dbReference type="InterPro" id="IPR036237">
    <property type="entry name" value="Xyl_isomerase-like_sf"/>
</dbReference>
<feature type="binding site" evidence="7">
    <location>
        <position position="113"/>
    </location>
    <ligand>
        <name>Zn(2+)</name>
        <dbReference type="ChEBI" id="CHEBI:29105"/>
        <label>1</label>
    </ligand>
</feature>
<feature type="binding site" evidence="7">
    <location>
        <position position="262"/>
    </location>
    <ligand>
        <name>Zn(2+)</name>
        <dbReference type="ChEBI" id="CHEBI:29105"/>
        <label>2</label>
    </ligand>
</feature>
<evidence type="ECO:0000256" key="6">
    <source>
        <dbReference type="ARBA" id="ARBA00023204"/>
    </source>
</evidence>
<dbReference type="GO" id="GO:0008270">
    <property type="term" value="F:zinc ion binding"/>
    <property type="evidence" value="ECO:0007669"/>
    <property type="project" value="UniProtKB-UniRule"/>
</dbReference>
<feature type="domain" description="Xylose isomerase-like TIM barrel" evidence="8">
    <location>
        <begin position="44"/>
        <end position="279"/>
    </location>
</feature>
<dbReference type="Gene3D" id="3.20.20.150">
    <property type="entry name" value="Divalent-metal-dependent TIM barrel enzymes"/>
    <property type="match status" value="1"/>
</dbReference>
<dbReference type="EMBL" id="CP001840">
    <property type="protein sequence ID" value="ADP36159.1"/>
    <property type="molecule type" value="Genomic_DNA"/>
</dbReference>
<dbReference type="SUPFAM" id="SSF51658">
    <property type="entry name" value="Xylose isomerase-like"/>
    <property type="match status" value="1"/>
</dbReference>
<dbReference type="GO" id="GO:0003906">
    <property type="term" value="F:DNA-(apurinic or apyrimidinic site) endonuclease activity"/>
    <property type="evidence" value="ECO:0007669"/>
    <property type="project" value="TreeGrafter"/>
</dbReference>
<evidence type="ECO:0000313" key="10">
    <source>
        <dbReference type="Proteomes" id="UP000002312"/>
    </source>
</evidence>
<keyword evidence="5 7" id="KW-0862">Zinc</keyword>
<keyword evidence="6 7" id="KW-0234">DNA repair</keyword>
<dbReference type="SMART" id="SM00518">
    <property type="entry name" value="AP2Ec"/>
    <property type="match status" value="1"/>
</dbReference>
<evidence type="ECO:0000256" key="4">
    <source>
        <dbReference type="ARBA" id="ARBA00022801"/>
    </source>
</evidence>
<feature type="binding site" evidence="7">
    <location>
        <position position="69"/>
    </location>
    <ligand>
        <name>Zn(2+)</name>
        <dbReference type="ChEBI" id="CHEBI:29105"/>
        <label>1</label>
    </ligand>
</feature>
<feature type="binding site" evidence="7">
    <location>
        <position position="232"/>
    </location>
    <ligand>
        <name>Zn(2+)</name>
        <dbReference type="ChEBI" id="CHEBI:29105"/>
        <label>3</label>
    </ligand>
</feature>
<dbReference type="HOGENOM" id="CLU_025885_4_1_11"/>
<dbReference type="PROSITE" id="PS51432">
    <property type="entry name" value="AP_NUCLEASE_F2_4"/>
    <property type="match status" value="1"/>
</dbReference>
<dbReference type="InterPro" id="IPR018246">
    <property type="entry name" value="AP_endonuc_F2_Zn_BS"/>
</dbReference>
<dbReference type="AlphaFoldDB" id="A0A0H3ED32"/>
<dbReference type="NCBIfam" id="TIGR00587">
    <property type="entry name" value="nfo"/>
    <property type="match status" value="1"/>
</dbReference>
<dbReference type="CDD" id="cd00019">
    <property type="entry name" value="AP2Ec"/>
    <property type="match status" value="1"/>
</dbReference>
<dbReference type="GeneID" id="93092666"/>
<accession>A0A0H3ED32</accession>
<dbReference type="GO" id="GO:0008833">
    <property type="term" value="F:deoxyribonuclease IV (phage-T4-induced) activity"/>
    <property type="evidence" value="ECO:0007669"/>
    <property type="project" value="UniProtKB-UniRule"/>
</dbReference>
<reference evidence="9 10" key="1">
    <citation type="journal article" date="2010" name="Proc. Natl. Acad. Sci. U.S.A.">
        <title>Genome analysis of Bifidobacterium bifidum PRL2010 reveals metabolic pathways for host-derived glycan foraging.</title>
        <authorList>
            <person name="Turroni F."/>
            <person name="Bottacini F."/>
            <person name="Foroni E."/>
            <person name="Mulder I."/>
            <person name="Kim J.H."/>
            <person name="Zomer A."/>
            <person name="Sanchez B."/>
            <person name="Bidossi A."/>
            <person name="Ferrarini A."/>
            <person name="Giubellini V."/>
            <person name="Delledonne M."/>
            <person name="Henrissat B."/>
            <person name="Coutinho P."/>
            <person name="Oggioni M."/>
            <person name="Fitzgerald G.F."/>
            <person name="Mills D."/>
            <person name="Margolles A."/>
            <person name="Kelly D."/>
            <person name="van Sinderen D."/>
            <person name="Ventura M."/>
        </authorList>
    </citation>
    <scope>NUCLEOTIDE SEQUENCE [LARGE SCALE GENOMIC DNA]</scope>
    <source>
        <strain evidence="9 10">PRL2010</strain>
    </source>
</reference>
<dbReference type="PATRIC" id="fig|702459.3.peg.1130"/>
<evidence type="ECO:0000256" key="1">
    <source>
        <dbReference type="ARBA" id="ARBA00005340"/>
    </source>
</evidence>
<evidence type="ECO:0000256" key="2">
    <source>
        <dbReference type="ARBA" id="ARBA00022723"/>
    </source>
</evidence>
<sequence length="283" mass="31088">MKELYIGSHLSTAGGWSALLKRSHEEHGTTFAFFPRSPYGRPSKALNPSGAVAFARQLTAEHYGPLVVHAPYVYNLAGKDPDKREFAIRALAEDIRLLTPIRETGQEIYINIHPGAHVGQGPDRGCSLISDGLNRVFGLEPGIMVLLETMAGKGTECGRNFEELATIIDGVDDKANVGVTVDTCHVLDAGYDLVNDFDGVMRQLDDVIGLERVKAVHVNDSQFGLSSHKDRHANIGDGHLGIPFFTRMVNDPRLSRLPMILETKELTETTHREEIALLRGLVQ</sequence>
<dbReference type="EC" id="3.1.21.2" evidence="7"/>
<feature type="binding site" evidence="7">
    <location>
        <position position="182"/>
    </location>
    <ligand>
        <name>Zn(2+)</name>
        <dbReference type="ChEBI" id="CHEBI:29105"/>
        <label>2</label>
    </ligand>
</feature>
<gene>
    <name evidence="7 9" type="primary">nfo</name>
    <name evidence="9" type="ordered locus">BBPR_1093</name>
</gene>
<feature type="binding site" evidence="7">
    <location>
        <position position="217"/>
    </location>
    <ligand>
        <name>Zn(2+)</name>
        <dbReference type="ChEBI" id="CHEBI:29105"/>
        <label>2</label>
    </ligand>
</feature>
<comment type="function">
    <text evidence="7">Endonuclease IV plays a role in DNA repair. It cleaves phosphodiester bonds at apurinic or apyrimidinic (AP) sites, generating a 3'-hydroxyl group and a 5'-terminal sugar phosphate.</text>
</comment>
<name>A0A0H3ED32_BIFBP</name>
<dbReference type="KEGG" id="bbp:BBPR_1093"/>
<comment type="similarity">
    <text evidence="1 7">Belongs to the AP endonuclease 2 family.</text>
</comment>
<feature type="binding site" evidence="7">
    <location>
        <position position="148"/>
    </location>
    <ligand>
        <name>Zn(2+)</name>
        <dbReference type="ChEBI" id="CHEBI:29105"/>
        <label>1</label>
    </ligand>
</feature>
<protein>
    <recommendedName>
        <fullName evidence="7">Probable endonuclease 4</fullName>
        <ecNumber evidence="7">3.1.21.2</ecNumber>
    </recommendedName>
    <alternativeName>
        <fullName evidence="7">Endodeoxyribonuclease IV</fullName>
    </alternativeName>
    <alternativeName>
        <fullName evidence="7">Endonuclease IV</fullName>
    </alternativeName>
</protein>
<dbReference type="GO" id="GO:0003677">
    <property type="term" value="F:DNA binding"/>
    <property type="evidence" value="ECO:0007669"/>
    <property type="project" value="InterPro"/>
</dbReference>
<evidence type="ECO:0000256" key="7">
    <source>
        <dbReference type="HAMAP-Rule" id="MF_00152"/>
    </source>
</evidence>
<dbReference type="RefSeq" id="WP_003820246.1">
    <property type="nucleotide sequence ID" value="NC_014638.1"/>
</dbReference>
<dbReference type="Proteomes" id="UP000002312">
    <property type="component" value="Chromosome"/>
</dbReference>
<feature type="binding site" evidence="7">
    <location>
        <position position="148"/>
    </location>
    <ligand>
        <name>Zn(2+)</name>
        <dbReference type="ChEBI" id="CHEBI:29105"/>
        <label>2</label>
    </ligand>
</feature>
<dbReference type="OrthoDB" id="9805666at2"/>
<feature type="binding site" evidence="7">
    <location>
        <position position="230"/>
    </location>
    <ligand>
        <name>Zn(2+)</name>
        <dbReference type="ChEBI" id="CHEBI:29105"/>
        <label>3</label>
    </ligand>
</feature>
<proteinExistence type="inferred from homology"/>
<dbReference type="PANTHER" id="PTHR21445:SF0">
    <property type="entry name" value="APURINIC-APYRIMIDINIC ENDONUCLEASE"/>
    <property type="match status" value="1"/>
</dbReference>
<evidence type="ECO:0000256" key="3">
    <source>
        <dbReference type="ARBA" id="ARBA00022763"/>
    </source>
</evidence>
<dbReference type="GO" id="GO:0006284">
    <property type="term" value="P:base-excision repair"/>
    <property type="evidence" value="ECO:0007669"/>
    <property type="project" value="TreeGrafter"/>
</dbReference>
<comment type="catalytic activity">
    <reaction evidence="7">
        <text>Endonucleolytic cleavage to 5'-phosphooligonucleotide end-products.</text>
        <dbReference type="EC" id="3.1.21.2"/>
    </reaction>
</comment>
<evidence type="ECO:0000256" key="5">
    <source>
        <dbReference type="ARBA" id="ARBA00022833"/>
    </source>
</evidence>
<dbReference type="PROSITE" id="PS00730">
    <property type="entry name" value="AP_NUCLEASE_F2_2"/>
    <property type="match status" value="1"/>
</dbReference>
<organism evidence="9 10">
    <name type="scientific">Bifidobacterium bifidum (strain PRL2010)</name>
    <dbReference type="NCBI Taxonomy" id="702459"/>
    <lineage>
        <taxon>Bacteria</taxon>
        <taxon>Bacillati</taxon>
        <taxon>Actinomycetota</taxon>
        <taxon>Actinomycetes</taxon>
        <taxon>Bifidobacteriales</taxon>
        <taxon>Bifidobacteriaceae</taxon>
        <taxon>Bifidobacterium</taxon>
    </lineage>
</organism>
<dbReference type="HAMAP" id="MF_00152">
    <property type="entry name" value="Nfo"/>
    <property type="match status" value="1"/>
</dbReference>
<keyword evidence="3 7" id="KW-0227">DNA damage</keyword>
<dbReference type="eggNOG" id="COG0648">
    <property type="taxonomic scope" value="Bacteria"/>
</dbReference>
<dbReference type="InterPro" id="IPR013022">
    <property type="entry name" value="Xyl_isomerase-like_TIM-brl"/>
</dbReference>